<dbReference type="InterPro" id="IPR051310">
    <property type="entry name" value="MCP_chemotaxis"/>
</dbReference>
<evidence type="ECO:0000256" key="1">
    <source>
        <dbReference type="ARBA" id="ARBA00004370"/>
    </source>
</evidence>
<keyword evidence="10" id="KW-1185">Reference proteome</keyword>
<gene>
    <name evidence="9" type="ORF">P775_03385</name>
</gene>
<dbReference type="Pfam" id="PF08447">
    <property type="entry name" value="PAS_3"/>
    <property type="match status" value="1"/>
</dbReference>
<dbReference type="SUPFAM" id="SSF55785">
    <property type="entry name" value="PYP-like sensor domain (PAS domain)"/>
    <property type="match status" value="1"/>
</dbReference>
<dbReference type="GO" id="GO:0007165">
    <property type="term" value="P:signal transduction"/>
    <property type="evidence" value="ECO:0007669"/>
    <property type="project" value="UniProtKB-KW"/>
</dbReference>
<evidence type="ECO:0000256" key="3">
    <source>
        <dbReference type="ARBA" id="ARBA00029447"/>
    </source>
</evidence>
<dbReference type="InterPro" id="IPR004089">
    <property type="entry name" value="MCPsignal_dom"/>
</dbReference>
<feature type="domain" description="Methyl-accepting transducer" evidence="5">
    <location>
        <begin position="193"/>
        <end position="422"/>
    </location>
</feature>
<evidence type="ECO:0000256" key="2">
    <source>
        <dbReference type="ARBA" id="ARBA00022500"/>
    </source>
</evidence>
<dbReference type="InterPro" id="IPR003660">
    <property type="entry name" value="HAMP_dom"/>
</dbReference>
<evidence type="ECO:0000313" key="9">
    <source>
        <dbReference type="EMBL" id="PIL21718.1"/>
    </source>
</evidence>
<feature type="domain" description="HAMP" evidence="8">
    <location>
        <begin position="142"/>
        <end position="188"/>
    </location>
</feature>
<dbReference type="SMART" id="SM00086">
    <property type="entry name" value="PAC"/>
    <property type="match status" value="1"/>
</dbReference>
<dbReference type="InterPro" id="IPR013655">
    <property type="entry name" value="PAS_fold_3"/>
</dbReference>
<dbReference type="AlphaFoldDB" id="A0A2G8RKV5"/>
<dbReference type="RefSeq" id="WP_245875545.1">
    <property type="nucleotide sequence ID" value="NZ_AWWI01000027.1"/>
</dbReference>
<dbReference type="PROSITE" id="PS50112">
    <property type="entry name" value="PAS"/>
    <property type="match status" value="1"/>
</dbReference>
<proteinExistence type="inferred from homology"/>
<evidence type="ECO:0000259" key="6">
    <source>
        <dbReference type="PROSITE" id="PS50112"/>
    </source>
</evidence>
<dbReference type="GO" id="GO:0006935">
    <property type="term" value="P:chemotaxis"/>
    <property type="evidence" value="ECO:0007669"/>
    <property type="project" value="UniProtKB-KW"/>
</dbReference>
<keyword evidence="4" id="KW-0807">Transducer</keyword>
<dbReference type="InterPro" id="IPR004090">
    <property type="entry name" value="Chemotax_Me-accpt_rcpt"/>
</dbReference>
<dbReference type="EMBL" id="AWWI01000027">
    <property type="protein sequence ID" value="PIL21718.1"/>
    <property type="molecule type" value="Genomic_DNA"/>
</dbReference>
<dbReference type="GO" id="GO:0016020">
    <property type="term" value="C:membrane"/>
    <property type="evidence" value="ECO:0007669"/>
    <property type="project" value="UniProtKB-SubCell"/>
</dbReference>
<dbReference type="SMART" id="SM00283">
    <property type="entry name" value="MA"/>
    <property type="match status" value="1"/>
</dbReference>
<evidence type="ECO:0008006" key="11">
    <source>
        <dbReference type="Google" id="ProtNLM"/>
    </source>
</evidence>
<dbReference type="InterPro" id="IPR000014">
    <property type="entry name" value="PAS"/>
</dbReference>
<keyword evidence="2" id="KW-0145">Chemotaxis</keyword>
<comment type="caution">
    <text evidence="9">The sequence shown here is derived from an EMBL/GenBank/DDBJ whole genome shotgun (WGS) entry which is preliminary data.</text>
</comment>
<dbReference type="PROSITE" id="PS50113">
    <property type="entry name" value="PAC"/>
    <property type="match status" value="1"/>
</dbReference>
<sequence>MFNIKNLFNFKKTKSGQAFSSLAEDYMGVIDRYQATIQFELDGTIRTANKNFLEALGYSLDEIVGKHHSMFVYKRFSQSKEYEDMWRDLSAGKSFSSQFPRVTKDGSVVWIQATYAPCLDKNENVESVIKIATNVTQRREGIQDIAKALDQLRDGNLAYRIQLSEVPDLKLVGEAFNQALEHLASVVSEVKSVAETVKLTANEVGQASTDLAHRTETQAATLEETAAAVEELTGTVKASAKSANEVEKSANEAIATARNGGKVVGDAIGAMAEIKKSSDRISHVIKIIDDIAFQTNLLALNAGVEAARAGDAGRGFAVVASEVRTLAVRSAESASEIRGLINDSSVHVSHGVGLVTRAGEELDLIITGISAIHSHISGIASAATEQSTALGEINAGVSQLDSMTQQNAAMVEESTAASQLLANDAEKLSKYVFSFKTENTYENRNSFATNDNQVQAQVIGAKRAS</sequence>
<dbReference type="NCBIfam" id="TIGR00229">
    <property type="entry name" value="sensory_box"/>
    <property type="match status" value="1"/>
</dbReference>
<dbReference type="PANTHER" id="PTHR43531">
    <property type="entry name" value="PROTEIN ICFG"/>
    <property type="match status" value="1"/>
</dbReference>
<dbReference type="InterPro" id="IPR000700">
    <property type="entry name" value="PAS-assoc_C"/>
</dbReference>
<name>A0A2G8RKV5_9RHOB</name>
<dbReference type="PRINTS" id="PR00260">
    <property type="entry name" value="CHEMTRNSDUCR"/>
</dbReference>
<evidence type="ECO:0000259" key="8">
    <source>
        <dbReference type="PROSITE" id="PS50885"/>
    </source>
</evidence>
<dbReference type="SUPFAM" id="SSF58104">
    <property type="entry name" value="Methyl-accepting chemotaxis protein (MCP) signaling domain"/>
    <property type="match status" value="1"/>
</dbReference>
<comment type="similarity">
    <text evidence="3">Belongs to the methyl-accepting chemotaxis (MCP) protein family.</text>
</comment>
<dbReference type="InterPro" id="IPR001610">
    <property type="entry name" value="PAC"/>
</dbReference>
<feature type="domain" description="PAC" evidence="7">
    <location>
        <begin position="93"/>
        <end position="147"/>
    </location>
</feature>
<evidence type="ECO:0000313" key="10">
    <source>
        <dbReference type="Proteomes" id="UP000231259"/>
    </source>
</evidence>
<dbReference type="CDD" id="cd00130">
    <property type="entry name" value="PAS"/>
    <property type="match status" value="1"/>
</dbReference>
<dbReference type="Pfam" id="PF00015">
    <property type="entry name" value="MCPsignal"/>
    <property type="match status" value="1"/>
</dbReference>
<dbReference type="Proteomes" id="UP000231259">
    <property type="component" value="Unassembled WGS sequence"/>
</dbReference>
<feature type="domain" description="PAS" evidence="6">
    <location>
        <begin position="40"/>
        <end position="66"/>
    </location>
</feature>
<dbReference type="GO" id="GO:0004888">
    <property type="term" value="F:transmembrane signaling receptor activity"/>
    <property type="evidence" value="ECO:0007669"/>
    <property type="project" value="InterPro"/>
</dbReference>
<dbReference type="PROSITE" id="PS50885">
    <property type="entry name" value="HAMP"/>
    <property type="match status" value="1"/>
</dbReference>
<dbReference type="Gene3D" id="1.10.287.950">
    <property type="entry name" value="Methyl-accepting chemotaxis protein"/>
    <property type="match status" value="1"/>
</dbReference>
<accession>A0A2G8RKV5</accession>
<reference evidence="9 10" key="1">
    <citation type="submission" date="2013-09" db="EMBL/GenBank/DDBJ databases">
        <title>Genome sequencing of Phaeobacter antarcticus sp. nov. SM1211.</title>
        <authorList>
            <person name="Zhang X.-Y."/>
            <person name="Liu C."/>
            <person name="Chen X.-L."/>
            <person name="Xie B.-B."/>
            <person name="Qin Q.-L."/>
            <person name="Rong J.-C."/>
            <person name="Zhang Y.-Z."/>
        </authorList>
    </citation>
    <scope>NUCLEOTIDE SEQUENCE [LARGE SCALE GENOMIC DNA]</scope>
    <source>
        <strain evidence="9 10">SM1211</strain>
    </source>
</reference>
<dbReference type="Gene3D" id="3.30.450.20">
    <property type="entry name" value="PAS domain"/>
    <property type="match status" value="1"/>
</dbReference>
<dbReference type="PROSITE" id="PS50111">
    <property type="entry name" value="CHEMOTAXIS_TRANSDUC_2"/>
    <property type="match status" value="1"/>
</dbReference>
<comment type="subcellular location">
    <subcellularLocation>
        <location evidence="1">Membrane</location>
    </subcellularLocation>
</comment>
<dbReference type="PANTHER" id="PTHR43531:SF11">
    <property type="entry name" value="METHYL-ACCEPTING CHEMOTAXIS PROTEIN 3"/>
    <property type="match status" value="1"/>
</dbReference>
<evidence type="ECO:0000256" key="4">
    <source>
        <dbReference type="PROSITE-ProRule" id="PRU00284"/>
    </source>
</evidence>
<dbReference type="FunFam" id="1.10.287.950:FF:000001">
    <property type="entry name" value="Methyl-accepting chemotaxis sensory transducer"/>
    <property type="match status" value="1"/>
</dbReference>
<organism evidence="9 10">
    <name type="scientific">Puniceibacterium antarcticum</name>
    <dbReference type="NCBI Taxonomy" id="1206336"/>
    <lineage>
        <taxon>Bacteria</taxon>
        <taxon>Pseudomonadati</taxon>
        <taxon>Pseudomonadota</taxon>
        <taxon>Alphaproteobacteria</taxon>
        <taxon>Rhodobacterales</taxon>
        <taxon>Paracoccaceae</taxon>
        <taxon>Puniceibacterium</taxon>
    </lineage>
</organism>
<evidence type="ECO:0000259" key="7">
    <source>
        <dbReference type="PROSITE" id="PS50113"/>
    </source>
</evidence>
<protein>
    <recommendedName>
        <fullName evidence="11">Methyl-accepting chemotaxis protein</fullName>
    </recommendedName>
</protein>
<dbReference type="CDD" id="cd11386">
    <property type="entry name" value="MCP_signal"/>
    <property type="match status" value="1"/>
</dbReference>
<evidence type="ECO:0000259" key="5">
    <source>
        <dbReference type="PROSITE" id="PS50111"/>
    </source>
</evidence>
<dbReference type="InterPro" id="IPR035965">
    <property type="entry name" value="PAS-like_dom_sf"/>
</dbReference>